<name>A0ABQ5KI82_9EUKA</name>
<dbReference type="Proteomes" id="UP001057375">
    <property type="component" value="Unassembled WGS sequence"/>
</dbReference>
<keyword evidence="2" id="KW-1185">Reference proteome</keyword>
<evidence type="ECO:0000313" key="1">
    <source>
        <dbReference type="EMBL" id="GKT32220.1"/>
    </source>
</evidence>
<proteinExistence type="predicted"/>
<comment type="caution">
    <text evidence="1">The sequence shown here is derived from an EMBL/GenBank/DDBJ whole genome shotgun (WGS) entry which is preliminary data.</text>
</comment>
<protein>
    <submittedName>
        <fullName evidence="1">Uncharacterized protein</fullName>
    </submittedName>
</protein>
<organism evidence="1 2">
    <name type="scientific">Aduncisulcus paluster</name>
    <dbReference type="NCBI Taxonomy" id="2918883"/>
    <lineage>
        <taxon>Eukaryota</taxon>
        <taxon>Metamonada</taxon>
        <taxon>Carpediemonas-like organisms</taxon>
        <taxon>Aduncisulcus</taxon>
    </lineage>
</organism>
<gene>
    <name evidence="1" type="ORF">ADUPG1_006418</name>
</gene>
<accession>A0ABQ5KI82</accession>
<sequence>MFPVSCKTLRKLAKIHRKHLFIIQPDTPEKGNISLAIGFSNESQISSFCSHVDKILVSNGKSGSFSASSVLGQADISPSCSDSFDFDWHCISTGNSNTFSNPDIEKHTEERDLDSEDLCDPLPPTHHGEFSFSTVSSKVPPPKVFSTSIDDEYRPIPHQFMPFRRSSVLHSPSLSPSPLSTSSSLHFPSVPPVFGMRDDQQQRMVEFHHHSSTVHSPPASDLADDRFYFSSDSFPPACRARPSVQRNVFESSTIGNPLHPSICPPSSSLCISSMCPHAQFHEYGRRQGYVDAEYRCEAGLGRHISSSHDFYHSTHASSGPTALNHCPHQFLFQK</sequence>
<dbReference type="EMBL" id="BQXS01009955">
    <property type="protein sequence ID" value="GKT32220.1"/>
    <property type="molecule type" value="Genomic_DNA"/>
</dbReference>
<reference evidence="1" key="1">
    <citation type="submission" date="2022-03" db="EMBL/GenBank/DDBJ databases">
        <title>Draft genome sequence of Aduncisulcus paluster, a free-living microaerophilic Fornicata.</title>
        <authorList>
            <person name="Yuyama I."/>
            <person name="Kume K."/>
            <person name="Tamura T."/>
            <person name="Inagaki Y."/>
            <person name="Hashimoto T."/>
        </authorList>
    </citation>
    <scope>NUCLEOTIDE SEQUENCE</scope>
    <source>
        <strain evidence="1">NY0171</strain>
    </source>
</reference>
<evidence type="ECO:0000313" key="2">
    <source>
        <dbReference type="Proteomes" id="UP001057375"/>
    </source>
</evidence>